<evidence type="ECO:0000256" key="1">
    <source>
        <dbReference type="ARBA" id="ARBA00005790"/>
    </source>
</evidence>
<evidence type="ECO:0000313" key="9">
    <source>
        <dbReference type="Proteomes" id="UP000177555"/>
    </source>
</evidence>
<evidence type="ECO:0000256" key="4">
    <source>
        <dbReference type="ARBA" id="ARBA00022679"/>
    </source>
</evidence>
<dbReference type="Pfam" id="PF00625">
    <property type="entry name" value="Guanylate_kin"/>
    <property type="match status" value="1"/>
</dbReference>
<evidence type="ECO:0000256" key="6">
    <source>
        <dbReference type="ARBA" id="ARBA00030128"/>
    </source>
</evidence>
<gene>
    <name evidence="8" type="ORF">A2867_04335</name>
</gene>
<protein>
    <recommendedName>
        <fullName evidence="3">Guanylate kinase</fullName>
        <ecNumber evidence="2">2.7.4.8</ecNumber>
    </recommendedName>
    <alternativeName>
        <fullName evidence="6">GMP kinase</fullName>
    </alternativeName>
</protein>
<keyword evidence="5" id="KW-0418">Kinase</keyword>
<proteinExistence type="inferred from homology"/>
<dbReference type="EC" id="2.7.4.8" evidence="2"/>
<comment type="caution">
    <text evidence="8">The sequence shown here is derived from an EMBL/GenBank/DDBJ whole genome shotgun (WGS) entry which is preliminary data.</text>
</comment>
<keyword evidence="4" id="KW-0808">Transferase</keyword>
<dbReference type="PANTHER" id="PTHR23117:SF13">
    <property type="entry name" value="GUANYLATE KINASE"/>
    <property type="match status" value="1"/>
</dbReference>
<dbReference type="GO" id="GO:0005829">
    <property type="term" value="C:cytosol"/>
    <property type="evidence" value="ECO:0007669"/>
    <property type="project" value="TreeGrafter"/>
</dbReference>
<dbReference type="CDD" id="cd00071">
    <property type="entry name" value="GMPK"/>
    <property type="match status" value="1"/>
</dbReference>
<dbReference type="PROSITE" id="PS00856">
    <property type="entry name" value="GUANYLATE_KINASE_1"/>
    <property type="match status" value="1"/>
</dbReference>
<dbReference type="InterPro" id="IPR008145">
    <property type="entry name" value="GK/Ca_channel_bsu"/>
</dbReference>
<feature type="domain" description="Guanylate kinase-like" evidence="7">
    <location>
        <begin position="3"/>
        <end position="193"/>
    </location>
</feature>
<dbReference type="EMBL" id="MFCP01000017">
    <property type="protein sequence ID" value="OGE28645.1"/>
    <property type="molecule type" value="Genomic_DNA"/>
</dbReference>
<dbReference type="InterPro" id="IPR008144">
    <property type="entry name" value="Guanylate_kin-like_dom"/>
</dbReference>
<dbReference type="PROSITE" id="PS50052">
    <property type="entry name" value="GUANYLATE_KINASE_2"/>
    <property type="match status" value="1"/>
</dbReference>
<evidence type="ECO:0000256" key="5">
    <source>
        <dbReference type="ARBA" id="ARBA00022777"/>
    </source>
</evidence>
<dbReference type="InterPro" id="IPR020590">
    <property type="entry name" value="Guanylate_kinase_CS"/>
</dbReference>
<dbReference type="GO" id="GO:0004385">
    <property type="term" value="F:GMP kinase activity"/>
    <property type="evidence" value="ECO:0007669"/>
    <property type="project" value="UniProtKB-EC"/>
</dbReference>
<comment type="similarity">
    <text evidence="1">Belongs to the guanylate kinase family.</text>
</comment>
<name>A0A1F5JJ45_9BACT</name>
<evidence type="ECO:0000256" key="2">
    <source>
        <dbReference type="ARBA" id="ARBA00012961"/>
    </source>
</evidence>
<accession>A0A1F5JJ45</accession>
<reference evidence="8 9" key="1">
    <citation type="journal article" date="2016" name="Nat. Commun.">
        <title>Thousands of microbial genomes shed light on interconnected biogeochemical processes in an aquifer system.</title>
        <authorList>
            <person name="Anantharaman K."/>
            <person name="Brown C.T."/>
            <person name="Hug L.A."/>
            <person name="Sharon I."/>
            <person name="Castelle C.J."/>
            <person name="Probst A.J."/>
            <person name="Thomas B.C."/>
            <person name="Singh A."/>
            <person name="Wilkins M.J."/>
            <person name="Karaoz U."/>
            <person name="Brodie E.L."/>
            <person name="Williams K.H."/>
            <person name="Hubbard S.S."/>
            <person name="Banfield J.F."/>
        </authorList>
    </citation>
    <scope>NUCLEOTIDE SEQUENCE [LARGE SCALE GENOMIC DNA]</scope>
</reference>
<evidence type="ECO:0000256" key="3">
    <source>
        <dbReference type="ARBA" id="ARBA00016296"/>
    </source>
</evidence>
<evidence type="ECO:0000313" key="8">
    <source>
        <dbReference type="EMBL" id="OGE28645.1"/>
    </source>
</evidence>
<dbReference type="Gene3D" id="3.40.50.300">
    <property type="entry name" value="P-loop containing nucleotide triphosphate hydrolases"/>
    <property type="match status" value="1"/>
</dbReference>
<dbReference type="Proteomes" id="UP000177555">
    <property type="component" value="Unassembled WGS sequence"/>
</dbReference>
<dbReference type="SUPFAM" id="SSF52540">
    <property type="entry name" value="P-loop containing nucleoside triphosphate hydrolases"/>
    <property type="match status" value="1"/>
</dbReference>
<dbReference type="FunFam" id="3.30.63.10:FF:000002">
    <property type="entry name" value="Guanylate kinase 1"/>
    <property type="match status" value="1"/>
</dbReference>
<dbReference type="SMART" id="SM00072">
    <property type="entry name" value="GuKc"/>
    <property type="match status" value="1"/>
</dbReference>
<organism evidence="8 9">
    <name type="scientific">Candidatus Daviesbacteria bacterium RIFCSPHIGHO2_01_FULL_40_11</name>
    <dbReference type="NCBI Taxonomy" id="1797762"/>
    <lineage>
        <taxon>Bacteria</taxon>
        <taxon>Candidatus Daviesiibacteriota</taxon>
    </lineage>
</organism>
<dbReference type="PANTHER" id="PTHR23117">
    <property type="entry name" value="GUANYLATE KINASE-RELATED"/>
    <property type="match status" value="1"/>
</dbReference>
<dbReference type="AlphaFoldDB" id="A0A1F5JJ45"/>
<dbReference type="InterPro" id="IPR027417">
    <property type="entry name" value="P-loop_NTPase"/>
</dbReference>
<evidence type="ECO:0000259" key="7">
    <source>
        <dbReference type="PROSITE" id="PS50052"/>
    </source>
</evidence>
<sequence>MINPFIILTGKTASGKDTVMAKLLSRPPNLKRVVTTTSRTPRHGEQNGRDYNFISGALFQEKIKNGDFIEYVSYGGNLYGTEKSQLTSNIDSGLIWRIDPSRAGQIREFIKDSFEKNITRDLLKKIIVIYLTVDDEVVLKRLQGRGLSQQEIEKRMKQDTRFWQEYKNNYDFVVENIPGQLDQTVDKIVNLIENRFS</sequence>